<evidence type="ECO:0008006" key="4">
    <source>
        <dbReference type="Google" id="ProtNLM"/>
    </source>
</evidence>
<keyword evidence="3" id="KW-1185">Reference proteome</keyword>
<name>A0A4U6UCR6_SETVI</name>
<evidence type="ECO:0000256" key="1">
    <source>
        <dbReference type="SAM" id="SignalP"/>
    </source>
</evidence>
<protein>
    <recommendedName>
        <fullName evidence="4">Secreted protein</fullName>
    </recommendedName>
</protein>
<gene>
    <name evidence="2" type="ORF">SEVIR_6G012550v2</name>
</gene>
<feature type="signal peptide" evidence="1">
    <location>
        <begin position="1"/>
        <end position="16"/>
    </location>
</feature>
<sequence>MCTAVFCLGFFLASVSIPKLYDFMLAGKHNFDAPATRTEISMRNCCRRQWCSASDLQLQLLGWNFGSVRNYISEAERIHF</sequence>
<organism evidence="2 3">
    <name type="scientific">Setaria viridis</name>
    <name type="common">Green bristlegrass</name>
    <name type="synonym">Setaria italica subsp. viridis</name>
    <dbReference type="NCBI Taxonomy" id="4556"/>
    <lineage>
        <taxon>Eukaryota</taxon>
        <taxon>Viridiplantae</taxon>
        <taxon>Streptophyta</taxon>
        <taxon>Embryophyta</taxon>
        <taxon>Tracheophyta</taxon>
        <taxon>Spermatophyta</taxon>
        <taxon>Magnoliopsida</taxon>
        <taxon>Liliopsida</taxon>
        <taxon>Poales</taxon>
        <taxon>Poaceae</taxon>
        <taxon>PACMAD clade</taxon>
        <taxon>Panicoideae</taxon>
        <taxon>Panicodae</taxon>
        <taxon>Paniceae</taxon>
        <taxon>Cenchrinae</taxon>
        <taxon>Setaria</taxon>
    </lineage>
</organism>
<evidence type="ECO:0000313" key="2">
    <source>
        <dbReference type="EMBL" id="TKW08187.1"/>
    </source>
</evidence>
<dbReference type="EMBL" id="CM016557">
    <property type="protein sequence ID" value="TKW08187.1"/>
    <property type="molecule type" value="Genomic_DNA"/>
</dbReference>
<keyword evidence="1" id="KW-0732">Signal</keyword>
<proteinExistence type="predicted"/>
<dbReference type="AlphaFoldDB" id="A0A4U6UCR6"/>
<evidence type="ECO:0000313" key="3">
    <source>
        <dbReference type="Proteomes" id="UP000298652"/>
    </source>
</evidence>
<reference evidence="2" key="1">
    <citation type="submission" date="2019-03" db="EMBL/GenBank/DDBJ databases">
        <title>WGS assembly of Setaria viridis.</title>
        <authorList>
            <person name="Huang P."/>
            <person name="Jenkins J."/>
            <person name="Grimwood J."/>
            <person name="Barry K."/>
            <person name="Healey A."/>
            <person name="Mamidi S."/>
            <person name="Sreedasyam A."/>
            <person name="Shu S."/>
            <person name="Feldman M."/>
            <person name="Wu J."/>
            <person name="Yu Y."/>
            <person name="Chen C."/>
            <person name="Johnson J."/>
            <person name="Rokhsar D."/>
            <person name="Baxter I."/>
            <person name="Schmutz J."/>
            <person name="Brutnell T."/>
            <person name="Kellogg E."/>
        </authorList>
    </citation>
    <scope>NUCLEOTIDE SEQUENCE [LARGE SCALE GENOMIC DNA]</scope>
</reference>
<accession>A0A4U6UCR6</accession>
<dbReference type="Proteomes" id="UP000298652">
    <property type="component" value="Chromosome 6"/>
</dbReference>
<feature type="chain" id="PRO_5020466706" description="Secreted protein" evidence="1">
    <location>
        <begin position="17"/>
        <end position="80"/>
    </location>
</feature>
<dbReference type="Gramene" id="TKW08187">
    <property type="protein sequence ID" value="TKW08187"/>
    <property type="gene ID" value="SEVIR_6G012550v2"/>
</dbReference>